<protein>
    <submittedName>
        <fullName evidence="1">Uncharacterized protein</fullName>
    </submittedName>
</protein>
<sequence>MADIARFLGTAVGHGASSELFIFSSSFLLTQLPAALINFYITSMCSSPPLPSITAPCSSGPSHLHHSPLQLWPLTFTSQSPATLVPPLYHSPTPSYLTRAHRVEGTAALEVGRKGELPVNSSYKQPRDWLLGLRSAFAANHLVIGLLVQ</sequence>
<gene>
    <name evidence="1" type="ORF">AB205_0003470</name>
</gene>
<keyword evidence="2" id="KW-1185">Reference proteome</keyword>
<dbReference type="AlphaFoldDB" id="A0A2G9SGX6"/>
<evidence type="ECO:0000313" key="1">
    <source>
        <dbReference type="EMBL" id="PIO39388.1"/>
    </source>
</evidence>
<feature type="non-terminal residue" evidence="1">
    <location>
        <position position="149"/>
    </location>
</feature>
<proteinExistence type="predicted"/>
<dbReference type="EMBL" id="KV924489">
    <property type="protein sequence ID" value="PIO39388.1"/>
    <property type="molecule type" value="Genomic_DNA"/>
</dbReference>
<evidence type="ECO:0000313" key="2">
    <source>
        <dbReference type="Proteomes" id="UP000228934"/>
    </source>
</evidence>
<organism evidence="1 2">
    <name type="scientific">Aquarana catesbeiana</name>
    <name type="common">American bullfrog</name>
    <name type="synonym">Rana catesbeiana</name>
    <dbReference type="NCBI Taxonomy" id="8400"/>
    <lineage>
        <taxon>Eukaryota</taxon>
        <taxon>Metazoa</taxon>
        <taxon>Chordata</taxon>
        <taxon>Craniata</taxon>
        <taxon>Vertebrata</taxon>
        <taxon>Euteleostomi</taxon>
        <taxon>Amphibia</taxon>
        <taxon>Batrachia</taxon>
        <taxon>Anura</taxon>
        <taxon>Neobatrachia</taxon>
        <taxon>Ranoidea</taxon>
        <taxon>Ranidae</taxon>
        <taxon>Aquarana</taxon>
    </lineage>
</organism>
<name>A0A2G9SGX6_AQUCT</name>
<reference evidence="2" key="1">
    <citation type="journal article" date="2017" name="Nat. Commun.">
        <title>The North American bullfrog draft genome provides insight into hormonal regulation of long noncoding RNA.</title>
        <authorList>
            <person name="Hammond S.A."/>
            <person name="Warren R.L."/>
            <person name="Vandervalk B.P."/>
            <person name="Kucuk E."/>
            <person name="Khan H."/>
            <person name="Gibb E.A."/>
            <person name="Pandoh P."/>
            <person name="Kirk H."/>
            <person name="Zhao Y."/>
            <person name="Jones M."/>
            <person name="Mungall A.J."/>
            <person name="Coope R."/>
            <person name="Pleasance S."/>
            <person name="Moore R.A."/>
            <person name="Holt R.A."/>
            <person name="Round J.M."/>
            <person name="Ohora S."/>
            <person name="Walle B.V."/>
            <person name="Veldhoen N."/>
            <person name="Helbing C.C."/>
            <person name="Birol I."/>
        </authorList>
    </citation>
    <scope>NUCLEOTIDE SEQUENCE [LARGE SCALE GENOMIC DNA]</scope>
</reference>
<accession>A0A2G9SGX6</accession>
<dbReference type="Proteomes" id="UP000228934">
    <property type="component" value="Unassembled WGS sequence"/>
</dbReference>